<sequence length="40" mass="4292">MSGDLIVDGTPCDPHTYACRPPHTPHGPFKSNTGCLLLEL</sequence>
<evidence type="ECO:0008006" key="2">
    <source>
        <dbReference type="Google" id="ProtNLM"/>
    </source>
</evidence>
<dbReference type="InterPro" id="IPR014710">
    <property type="entry name" value="RmlC-like_jellyroll"/>
</dbReference>
<protein>
    <recommendedName>
        <fullName evidence="2">ChrR-like cupin domain-containing protein</fullName>
    </recommendedName>
</protein>
<gene>
    <name evidence="1" type="ORF">S12H4_34942</name>
</gene>
<name>X1TTZ5_9ZZZZ</name>
<evidence type="ECO:0000313" key="1">
    <source>
        <dbReference type="EMBL" id="GAI94861.1"/>
    </source>
</evidence>
<accession>X1TTZ5</accession>
<dbReference type="EMBL" id="BARW01020714">
    <property type="protein sequence ID" value="GAI94861.1"/>
    <property type="molecule type" value="Genomic_DNA"/>
</dbReference>
<organism evidence="1">
    <name type="scientific">marine sediment metagenome</name>
    <dbReference type="NCBI Taxonomy" id="412755"/>
    <lineage>
        <taxon>unclassified sequences</taxon>
        <taxon>metagenomes</taxon>
        <taxon>ecological metagenomes</taxon>
    </lineage>
</organism>
<dbReference type="AlphaFoldDB" id="X1TTZ5"/>
<reference evidence="1" key="1">
    <citation type="journal article" date="2014" name="Front. Microbiol.">
        <title>High frequency of phylogenetically diverse reductive dehalogenase-homologous genes in deep subseafloor sedimentary metagenomes.</title>
        <authorList>
            <person name="Kawai M."/>
            <person name="Futagami T."/>
            <person name="Toyoda A."/>
            <person name="Takaki Y."/>
            <person name="Nishi S."/>
            <person name="Hori S."/>
            <person name="Arai W."/>
            <person name="Tsubouchi T."/>
            <person name="Morono Y."/>
            <person name="Uchiyama I."/>
            <person name="Ito T."/>
            <person name="Fujiyama A."/>
            <person name="Inagaki F."/>
            <person name="Takami H."/>
        </authorList>
    </citation>
    <scope>NUCLEOTIDE SEQUENCE</scope>
    <source>
        <strain evidence="1">Expedition CK06-06</strain>
    </source>
</reference>
<comment type="caution">
    <text evidence="1">The sequence shown here is derived from an EMBL/GenBank/DDBJ whole genome shotgun (WGS) entry which is preliminary data.</text>
</comment>
<feature type="non-terminal residue" evidence="1">
    <location>
        <position position="40"/>
    </location>
</feature>
<dbReference type="Gene3D" id="2.60.120.10">
    <property type="entry name" value="Jelly Rolls"/>
    <property type="match status" value="1"/>
</dbReference>
<proteinExistence type="predicted"/>